<keyword evidence="3" id="KW-1185">Reference proteome</keyword>
<name>A0A4Q0NRH1_9FLAO</name>
<protein>
    <submittedName>
        <fullName evidence="2">Uncharacterized protein</fullName>
    </submittedName>
</protein>
<dbReference type="AlphaFoldDB" id="A0A4Q0NRH1"/>
<dbReference type="RefSeq" id="WP_128767157.1">
    <property type="nucleotide sequence ID" value="NZ_JBHUOO010000024.1"/>
</dbReference>
<feature type="transmembrane region" description="Helical" evidence="1">
    <location>
        <begin position="7"/>
        <end position="25"/>
    </location>
</feature>
<proteinExistence type="predicted"/>
<gene>
    <name evidence="2" type="ORF">DSM02_3978</name>
</gene>
<reference evidence="2 3" key="1">
    <citation type="submission" date="2018-07" db="EMBL/GenBank/DDBJ databases">
        <title>Leeuwenhoekiella genomics.</title>
        <authorList>
            <person name="Tahon G."/>
            <person name="Willems A."/>
        </authorList>
    </citation>
    <scope>NUCLEOTIDE SEQUENCE [LARGE SCALE GENOMIC DNA]</scope>
    <source>
        <strain evidence="2 3">LMG 29608</strain>
    </source>
</reference>
<dbReference type="Proteomes" id="UP000289859">
    <property type="component" value="Unassembled WGS sequence"/>
</dbReference>
<sequence>MNYRIKIFLITFLAVLIFVFGFYYLDTHKLVNSLKLGAIGGIVVGTIASLLVPFVVKKR</sequence>
<organism evidence="2 3">
    <name type="scientific">Leeuwenhoekiella polynyae</name>
    <dbReference type="NCBI Taxonomy" id="1550906"/>
    <lineage>
        <taxon>Bacteria</taxon>
        <taxon>Pseudomonadati</taxon>
        <taxon>Bacteroidota</taxon>
        <taxon>Flavobacteriia</taxon>
        <taxon>Flavobacteriales</taxon>
        <taxon>Flavobacteriaceae</taxon>
        <taxon>Leeuwenhoekiella</taxon>
    </lineage>
</organism>
<evidence type="ECO:0000313" key="3">
    <source>
        <dbReference type="Proteomes" id="UP000289859"/>
    </source>
</evidence>
<dbReference type="EMBL" id="QOVK01000033">
    <property type="protein sequence ID" value="RXG11876.1"/>
    <property type="molecule type" value="Genomic_DNA"/>
</dbReference>
<dbReference type="OrthoDB" id="1453748at2"/>
<evidence type="ECO:0000313" key="2">
    <source>
        <dbReference type="EMBL" id="RXG11876.1"/>
    </source>
</evidence>
<keyword evidence="1" id="KW-1133">Transmembrane helix</keyword>
<keyword evidence="1" id="KW-0472">Membrane</keyword>
<comment type="caution">
    <text evidence="2">The sequence shown here is derived from an EMBL/GenBank/DDBJ whole genome shotgun (WGS) entry which is preliminary data.</text>
</comment>
<feature type="transmembrane region" description="Helical" evidence="1">
    <location>
        <begin position="37"/>
        <end position="56"/>
    </location>
</feature>
<evidence type="ECO:0000256" key="1">
    <source>
        <dbReference type="SAM" id="Phobius"/>
    </source>
</evidence>
<keyword evidence="1" id="KW-0812">Transmembrane</keyword>
<accession>A0A4Q0NRH1</accession>